<protein>
    <submittedName>
        <fullName evidence="8">Methyltransferase</fullName>
    </submittedName>
</protein>
<keyword evidence="5" id="KW-0325">Glycoprotein</keyword>
<organism evidence="8 9">
    <name type="scientific">Lithospermum erythrorhizon</name>
    <name type="common">Purple gromwell</name>
    <name type="synonym">Lithospermum officinale var. erythrorhizon</name>
    <dbReference type="NCBI Taxonomy" id="34254"/>
    <lineage>
        <taxon>Eukaryota</taxon>
        <taxon>Viridiplantae</taxon>
        <taxon>Streptophyta</taxon>
        <taxon>Embryophyta</taxon>
        <taxon>Tracheophyta</taxon>
        <taxon>Spermatophyta</taxon>
        <taxon>Magnoliopsida</taxon>
        <taxon>eudicotyledons</taxon>
        <taxon>Gunneridae</taxon>
        <taxon>Pentapetalae</taxon>
        <taxon>asterids</taxon>
        <taxon>lamiids</taxon>
        <taxon>Boraginales</taxon>
        <taxon>Boraginaceae</taxon>
        <taxon>Boraginoideae</taxon>
        <taxon>Lithospermeae</taxon>
        <taxon>Lithospermum</taxon>
    </lineage>
</organism>
<dbReference type="SUPFAM" id="SSF53335">
    <property type="entry name" value="S-adenosyl-L-methionine-dependent methyltransferases"/>
    <property type="match status" value="1"/>
</dbReference>
<comment type="subcellular location">
    <subcellularLocation>
        <location evidence="6">Endomembrane system</location>
        <topology evidence="6">Single-pass membrane protein</topology>
    </subcellularLocation>
    <subcellularLocation>
        <location evidence="1">Membrane</location>
        <topology evidence="1">Single-pass type II membrane protein</topology>
    </subcellularLocation>
</comment>
<evidence type="ECO:0000313" key="9">
    <source>
        <dbReference type="Proteomes" id="UP001454036"/>
    </source>
</evidence>
<dbReference type="InterPro" id="IPR029063">
    <property type="entry name" value="SAM-dependent_MTases_sf"/>
</dbReference>
<evidence type="ECO:0000256" key="2">
    <source>
        <dbReference type="ARBA" id="ARBA00008361"/>
    </source>
</evidence>
<accession>A0AAV3P187</accession>
<evidence type="ECO:0000256" key="3">
    <source>
        <dbReference type="ARBA" id="ARBA00022603"/>
    </source>
</evidence>
<keyword evidence="7" id="KW-0472">Membrane</keyword>
<dbReference type="AlphaFoldDB" id="A0AAV3P187"/>
<dbReference type="Pfam" id="PF03141">
    <property type="entry name" value="Methyltransf_29"/>
    <property type="match status" value="1"/>
</dbReference>
<keyword evidence="3 8" id="KW-0489">Methyltransferase</keyword>
<gene>
    <name evidence="8" type="ORF">LIER_05633</name>
</gene>
<comment type="similarity">
    <text evidence="2">Belongs to the methyltransferase superfamily.</text>
</comment>
<keyword evidence="7" id="KW-1133">Transmembrane helix</keyword>
<keyword evidence="3 8" id="KW-0808">Transferase</keyword>
<reference evidence="8 9" key="1">
    <citation type="submission" date="2024-01" db="EMBL/GenBank/DDBJ databases">
        <title>The complete chloroplast genome sequence of Lithospermum erythrorhizon: insights into the phylogenetic relationship among Boraginaceae species and the maternal lineages of purple gromwells.</title>
        <authorList>
            <person name="Okada T."/>
            <person name="Watanabe K."/>
        </authorList>
    </citation>
    <scope>NUCLEOTIDE SEQUENCE [LARGE SCALE GENOMIC DNA]</scope>
</reference>
<dbReference type="InterPro" id="IPR053223">
    <property type="entry name" value="Prob_Methyltransferase"/>
</dbReference>
<evidence type="ECO:0000313" key="8">
    <source>
        <dbReference type="EMBL" id="GAA0145439.1"/>
    </source>
</evidence>
<sequence length="366" mass="40570">MGITMGLNLLLLVAMVATNILSLYHLSSTLHSPPPSSSPPIPPHLLHQLSTIRATISHLTRLHSPSTLNLTTPSDLLLYTHLSPIASACKNYPQMLHQYMNYTPFSTCPNDAFLAESLILRGCHPLPRRRCFSTTTTTTTLKTDPFAPLPENSVNWKLYTSCKSFTCLAKLKPEMGFDMKLEKTRFLEYKSELDLPISQLFELANNAKSVIRLGVDIGGGSGTFAAQMKLKNVSVVTTTMNLGAPYNEAVALRGLVPLHVPLQQRLPMFDGVVDLVRCGRAVNRWIPLTMLEFLLYDVDRVLRGGGYFFIDHFFSKSVDLGKVYAPLIGKLGYKKVKWAVSSKTDSNGIKNGEVYLTALLQKPLSK</sequence>
<dbReference type="GO" id="GO:0008168">
    <property type="term" value="F:methyltransferase activity"/>
    <property type="evidence" value="ECO:0007669"/>
    <property type="project" value="UniProtKB-KW"/>
</dbReference>
<dbReference type="InterPro" id="IPR004159">
    <property type="entry name" value="Put_SAM_MeTrfase"/>
</dbReference>
<keyword evidence="7" id="KW-0812">Transmembrane</keyword>
<keyword evidence="9" id="KW-1185">Reference proteome</keyword>
<dbReference type="GO" id="GO:0016020">
    <property type="term" value="C:membrane"/>
    <property type="evidence" value="ECO:0007669"/>
    <property type="project" value="UniProtKB-SubCell"/>
</dbReference>
<keyword evidence="4" id="KW-0735">Signal-anchor</keyword>
<evidence type="ECO:0000256" key="5">
    <source>
        <dbReference type="ARBA" id="ARBA00023180"/>
    </source>
</evidence>
<dbReference type="PANTHER" id="PTHR44067">
    <property type="entry name" value="S-ADENOSYL-L-METHIONINE-DEPENDENT METHYLTRANSFERASE SUPERFAMILY PROTEIN-RELATED"/>
    <property type="match status" value="1"/>
</dbReference>
<evidence type="ECO:0000256" key="7">
    <source>
        <dbReference type="SAM" id="Phobius"/>
    </source>
</evidence>
<dbReference type="Proteomes" id="UP001454036">
    <property type="component" value="Unassembled WGS sequence"/>
</dbReference>
<evidence type="ECO:0000256" key="6">
    <source>
        <dbReference type="ARBA" id="ARBA00037847"/>
    </source>
</evidence>
<dbReference type="GO" id="GO:0032259">
    <property type="term" value="P:methylation"/>
    <property type="evidence" value="ECO:0007669"/>
    <property type="project" value="UniProtKB-KW"/>
</dbReference>
<proteinExistence type="inferred from homology"/>
<feature type="transmembrane region" description="Helical" evidence="7">
    <location>
        <begin position="7"/>
        <end position="26"/>
    </location>
</feature>
<dbReference type="GO" id="GO:0012505">
    <property type="term" value="C:endomembrane system"/>
    <property type="evidence" value="ECO:0007669"/>
    <property type="project" value="UniProtKB-SubCell"/>
</dbReference>
<evidence type="ECO:0000256" key="1">
    <source>
        <dbReference type="ARBA" id="ARBA00004606"/>
    </source>
</evidence>
<name>A0AAV3P187_LITER</name>
<dbReference type="EMBL" id="BAABME010000778">
    <property type="protein sequence ID" value="GAA0145439.1"/>
    <property type="molecule type" value="Genomic_DNA"/>
</dbReference>
<evidence type="ECO:0000256" key="4">
    <source>
        <dbReference type="ARBA" id="ARBA00022968"/>
    </source>
</evidence>
<dbReference type="PANTHER" id="PTHR44067:SF5">
    <property type="entry name" value="EXPRESSED PROTEIN"/>
    <property type="match status" value="1"/>
</dbReference>
<comment type="caution">
    <text evidence="8">The sequence shown here is derived from an EMBL/GenBank/DDBJ whole genome shotgun (WGS) entry which is preliminary data.</text>
</comment>